<dbReference type="PANTHER" id="PTHR43394:SF1">
    <property type="entry name" value="ATP-BINDING CASSETTE SUB-FAMILY B MEMBER 10, MITOCHONDRIAL"/>
    <property type="match status" value="1"/>
</dbReference>
<dbReference type="InterPro" id="IPR027417">
    <property type="entry name" value="P-loop_NTPase"/>
</dbReference>
<dbReference type="Gene3D" id="3.40.50.300">
    <property type="entry name" value="P-loop containing nucleotide triphosphate hydrolases"/>
    <property type="match status" value="1"/>
</dbReference>
<evidence type="ECO:0008006" key="2">
    <source>
        <dbReference type="Google" id="ProtNLM"/>
    </source>
</evidence>
<dbReference type="PANTHER" id="PTHR43394">
    <property type="entry name" value="ATP-DEPENDENT PERMEASE MDL1, MITOCHONDRIAL"/>
    <property type="match status" value="1"/>
</dbReference>
<proteinExistence type="predicted"/>
<dbReference type="EMBL" id="UINC01160265">
    <property type="protein sequence ID" value="SVD58815.1"/>
    <property type="molecule type" value="Genomic_DNA"/>
</dbReference>
<dbReference type="GO" id="GO:0015421">
    <property type="term" value="F:ABC-type oligopeptide transporter activity"/>
    <property type="evidence" value="ECO:0007669"/>
    <property type="project" value="TreeGrafter"/>
</dbReference>
<dbReference type="InterPro" id="IPR039421">
    <property type="entry name" value="Type_1_exporter"/>
</dbReference>
<sequence length="92" mass="10585">KPRILILDDAMASVDTRTEEKILKRLRHVMAERTTILIAHRISTVKNADNIVVLENGRIAEQGTHDELVAQNGIYADMYFRQHLAEELDEME</sequence>
<reference evidence="1" key="1">
    <citation type="submission" date="2018-05" db="EMBL/GenBank/DDBJ databases">
        <authorList>
            <person name="Lanie J.A."/>
            <person name="Ng W.-L."/>
            <person name="Kazmierczak K.M."/>
            <person name="Andrzejewski T.M."/>
            <person name="Davidsen T.M."/>
            <person name="Wayne K.J."/>
            <person name="Tettelin H."/>
            <person name="Glass J.I."/>
            <person name="Rusch D."/>
            <person name="Podicherti R."/>
            <person name="Tsui H.-C.T."/>
            <person name="Winkler M.E."/>
        </authorList>
    </citation>
    <scope>NUCLEOTIDE SEQUENCE</scope>
</reference>
<organism evidence="1">
    <name type="scientific">marine metagenome</name>
    <dbReference type="NCBI Taxonomy" id="408172"/>
    <lineage>
        <taxon>unclassified sequences</taxon>
        <taxon>metagenomes</taxon>
        <taxon>ecological metagenomes</taxon>
    </lineage>
</organism>
<name>A0A382WKF9_9ZZZZ</name>
<protein>
    <recommendedName>
        <fullName evidence="2">ABC transporter domain-containing protein</fullName>
    </recommendedName>
</protein>
<dbReference type="SUPFAM" id="SSF52540">
    <property type="entry name" value="P-loop containing nucleoside triphosphate hydrolases"/>
    <property type="match status" value="1"/>
</dbReference>
<accession>A0A382WKF9</accession>
<dbReference type="AlphaFoldDB" id="A0A382WKF9"/>
<evidence type="ECO:0000313" key="1">
    <source>
        <dbReference type="EMBL" id="SVD58815.1"/>
    </source>
</evidence>
<gene>
    <name evidence="1" type="ORF">METZ01_LOCUS411669</name>
</gene>
<feature type="non-terminal residue" evidence="1">
    <location>
        <position position="1"/>
    </location>
</feature>